<gene>
    <name evidence="2" type="ORF">CLV70_10329</name>
</gene>
<feature type="compositionally biased region" description="Basic and acidic residues" evidence="1">
    <location>
        <begin position="19"/>
        <end position="31"/>
    </location>
</feature>
<feature type="region of interest" description="Disordered" evidence="1">
    <location>
        <begin position="1"/>
        <end position="31"/>
    </location>
</feature>
<sequence length="31" mass="3490">MLDKPRTEPRGGFTPVTGDRFRTTDSRKVPA</sequence>
<evidence type="ECO:0000313" key="3">
    <source>
        <dbReference type="Proteomes" id="UP000239209"/>
    </source>
</evidence>
<protein>
    <submittedName>
        <fullName evidence="2">Uncharacterized protein</fullName>
    </submittedName>
</protein>
<organism evidence="2 3">
    <name type="scientific">Pseudosporangium ferrugineum</name>
    <dbReference type="NCBI Taxonomy" id="439699"/>
    <lineage>
        <taxon>Bacteria</taxon>
        <taxon>Bacillati</taxon>
        <taxon>Actinomycetota</taxon>
        <taxon>Actinomycetes</taxon>
        <taxon>Micromonosporales</taxon>
        <taxon>Micromonosporaceae</taxon>
        <taxon>Pseudosporangium</taxon>
    </lineage>
</organism>
<evidence type="ECO:0000256" key="1">
    <source>
        <dbReference type="SAM" id="MobiDB-lite"/>
    </source>
</evidence>
<evidence type="ECO:0000313" key="2">
    <source>
        <dbReference type="EMBL" id="PRY31145.1"/>
    </source>
</evidence>
<dbReference type="Proteomes" id="UP000239209">
    <property type="component" value="Unassembled WGS sequence"/>
</dbReference>
<name>A0A2T0SCJ2_9ACTN</name>
<keyword evidence="3" id="KW-1185">Reference proteome</keyword>
<dbReference type="AlphaFoldDB" id="A0A2T0SCJ2"/>
<proteinExistence type="predicted"/>
<comment type="caution">
    <text evidence="2">The sequence shown here is derived from an EMBL/GenBank/DDBJ whole genome shotgun (WGS) entry which is preliminary data.</text>
</comment>
<accession>A0A2T0SCJ2</accession>
<reference evidence="2 3" key="1">
    <citation type="submission" date="2018-03" db="EMBL/GenBank/DDBJ databases">
        <title>Genomic Encyclopedia of Archaeal and Bacterial Type Strains, Phase II (KMG-II): from individual species to whole genera.</title>
        <authorList>
            <person name="Goeker M."/>
        </authorList>
    </citation>
    <scope>NUCLEOTIDE SEQUENCE [LARGE SCALE GENOMIC DNA]</scope>
    <source>
        <strain evidence="2 3">DSM 45348</strain>
    </source>
</reference>
<dbReference type="EMBL" id="PVZG01000003">
    <property type="protein sequence ID" value="PRY31145.1"/>
    <property type="molecule type" value="Genomic_DNA"/>
</dbReference>